<keyword evidence="3 7" id="KW-0812">Transmembrane</keyword>
<dbReference type="FunFam" id="1.20.1250.20:FF:000064">
    <property type="entry name" value="MFS allantoate transporter"/>
    <property type="match status" value="1"/>
</dbReference>
<feature type="transmembrane region" description="Helical" evidence="7">
    <location>
        <begin position="160"/>
        <end position="180"/>
    </location>
</feature>
<feature type="transmembrane region" description="Helical" evidence="7">
    <location>
        <begin position="97"/>
        <end position="117"/>
    </location>
</feature>
<evidence type="ECO:0000256" key="1">
    <source>
        <dbReference type="ARBA" id="ARBA00004141"/>
    </source>
</evidence>
<evidence type="ECO:0000256" key="3">
    <source>
        <dbReference type="ARBA" id="ARBA00022692"/>
    </source>
</evidence>
<evidence type="ECO:0000256" key="7">
    <source>
        <dbReference type="SAM" id="Phobius"/>
    </source>
</evidence>
<evidence type="ECO:0000313" key="9">
    <source>
        <dbReference type="Proteomes" id="UP000807342"/>
    </source>
</evidence>
<comment type="similarity">
    <text evidence="6">Belongs to the major facilitator superfamily. Allantoate permease family.</text>
</comment>
<feature type="transmembrane region" description="Helical" evidence="7">
    <location>
        <begin position="354"/>
        <end position="375"/>
    </location>
</feature>
<feature type="transmembrane region" description="Helical" evidence="7">
    <location>
        <begin position="129"/>
        <end position="148"/>
    </location>
</feature>
<protein>
    <submittedName>
        <fullName evidence="8">MFS general substrate transporter</fullName>
    </submittedName>
</protein>
<feature type="transmembrane region" description="Helical" evidence="7">
    <location>
        <begin position="265"/>
        <end position="285"/>
    </location>
</feature>
<feature type="transmembrane region" description="Helical" evidence="7">
    <location>
        <begin position="229"/>
        <end position="253"/>
    </location>
</feature>
<gene>
    <name evidence="8" type="ORF">P691DRAFT_702615</name>
</gene>
<dbReference type="PANTHER" id="PTHR43791:SF59">
    <property type="entry name" value="TRANSPORTER, PUTATIVE (AFU_ORTHOLOGUE AFUA_1G06550)-RELATED"/>
    <property type="match status" value="1"/>
</dbReference>
<dbReference type="GO" id="GO:0022857">
    <property type="term" value="F:transmembrane transporter activity"/>
    <property type="evidence" value="ECO:0007669"/>
    <property type="project" value="InterPro"/>
</dbReference>
<dbReference type="SUPFAM" id="SSF103473">
    <property type="entry name" value="MFS general substrate transporter"/>
    <property type="match status" value="1"/>
</dbReference>
<feature type="transmembrane region" description="Helical" evidence="7">
    <location>
        <begin position="37"/>
        <end position="59"/>
    </location>
</feature>
<dbReference type="Gene3D" id="1.20.1250.20">
    <property type="entry name" value="MFS general substrate transporter like domains"/>
    <property type="match status" value="2"/>
</dbReference>
<evidence type="ECO:0000256" key="6">
    <source>
        <dbReference type="ARBA" id="ARBA00037968"/>
    </source>
</evidence>
<dbReference type="PANTHER" id="PTHR43791">
    <property type="entry name" value="PERMEASE-RELATED"/>
    <property type="match status" value="1"/>
</dbReference>
<dbReference type="EMBL" id="MU151121">
    <property type="protein sequence ID" value="KAF9449741.1"/>
    <property type="molecule type" value="Genomic_DNA"/>
</dbReference>
<reference evidence="8" key="1">
    <citation type="submission" date="2020-11" db="EMBL/GenBank/DDBJ databases">
        <authorList>
            <consortium name="DOE Joint Genome Institute"/>
            <person name="Ahrendt S."/>
            <person name="Riley R."/>
            <person name="Andreopoulos W."/>
            <person name="Labutti K."/>
            <person name="Pangilinan J."/>
            <person name="Ruiz-Duenas F.J."/>
            <person name="Barrasa J.M."/>
            <person name="Sanchez-Garcia M."/>
            <person name="Camarero S."/>
            <person name="Miyauchi S."/>
            <person name="Serrano A."/>
            <person name="Linde D."/>
            <person name="Babiker R."/>
            <person name="Drula E."/>
            <person name="Ayuso-Fernandez I."/>
            <person name="Pacheco R."/>
            <person name="Padilla G."/>
            <person name="Ferreira P."/>
            <person name="Barriuso J."/>
            <person name="Kellner H."/>
            <person name="Castanera R."/>
            <person name="Alfaro M."/>
            <person name="Ramirez L."/>
            <person name="Pisabarro A.G."/>
            <person name="Kuo A."/>
            <person name="Tritt A."/>
            <person name="Lipzen A."/>
            <person name="He G."/>
            <person name="Yan M."/>
            <person name="Ng V."/>
            <person name="Cullen D."/>
            <person name="Martin F."/>
            <person name="Rosso M.-N."/>
            <person name="Henrissat B."/>
            <person name="Hibbett D."/>
            <person name="Martinez A.T."/>
            <person name="Grigoriev I.V."/>
        </authorList>
    </citation>
    <scope>NUCLEOTIDE SEQUENCE</scope>
    <source>
        <strain evidence="8">MF-IS2</strain>
    </source>
</reference>
<evidence type="ECO:0000256" key="2">
    <source>
        <dbReference type="ARBA" id="ARBA00022448"/>
    </source>
</evidence>
<feature type="transmembrane region" description="Helical" evidence="7">
    <location>
        <begin position="324"/>
        <end position="342"/>
    </location>
</feature>
<evidence type="ECO:0000256" key="5">
    <source>
        <dbReference type="ARBA" id="ARBA00023136"/>
    </source>
</evidence>
<dbReference type="AlphaFoldDB" id="A0A9P5XH92"/>
<accession>A0A9P5XH92</accession>
<dbReference type="Proteomes" id="UP000807342">
    <property type="component" value="Unassembled WGS sequence"/>
</dbReference>
<name>A0A9P5XH92_9AGAR</name>
<keyword evidence="5 7" id="KW-0472">Membrane</keyword>
<dbReference type="GO" id="GO:0016020">
    <property type="term" value="C:membrane"/>
    <property type="evidence" value="ECO:0007669"/>
    <property type="project" value="UniProtKB-SubCell"/>
</dbReference>
<sequence>MPIMFVIYFLQYMDKQTLSFSSVFGLIRDTNLVGNQYSILGSIVHIAQLLLQPISAFFLVKFRLSIYIPCIVTCWGITLACMSAARGFVGLLIGRFFLGAFEASIQSAFILVGQIWYRRHEQGFRVAVWYSNNGWGNIFGSLIMYGIGHIRSTVLFRYQIIFLVLGCITFLVGIVSFFIFPDNPAQCKFLSHEDKVIAVERLRANNQGLETKSFKPSQALEMLTDLKSWCWMTLMFLMAIPAGGITTFGPLILKGFGFDGFNVMLFNMPFGVLQVTAIFTAFWAAKRFRMKSPVILVALTPCITGAVLLLRLGRFHEDLPGLLTAYYLLACYSSVIPLIFNWQSTNVAGHTKKTTTTAFMTMGTVSGNIVGPLLFKPQDKPYYTRGLRAMLASFCSCFVIVCCTTLYLRNLNARNKKRRILAGKPAEIVDYSMLSAQEAEAVRAKARVCGGGETQKVDDGTGKVQEGQYAFEDMTDLQNDEFIVSVMS</sequence>
<proteinExistence type="inferred from homology"/>
<keyword evidence="9" id="KW-1185">Reference proteome</keyword>
<dbReference type="InterPro" id="IPR011701">
    <property type="entry name" value="MFS"/>
</dbReference>
<comment type="caution">
    <text evidence="8">The sequence shown here is derived from an EMBL/GenBank/DDBJ whole genome shotgun (WGS) entry which is preliminary data.</text>
</comment>
<feature type="transmembrane region" description="Helical" evidence="7">
    <location>
        <begin position="387"/>
        <end position="408"/>
    </location>
</feature>
<dbReference type="OrthoDB" id="6730379at2759"/>
<comment type="subcellular location">
    <subcellularLocation>
        <location evidence="1">Membrane</location>
        <topology evidence="1">Multi-pass membrane protein</topology>
    </subcellularLocation>
</comment>
<evidence type="ECO:0000256" key="4">
    <source>
        <dbReference type="ARBA" id="ARBA00022989"/>
    </source>
</evidence>
<dbReference type="Pfam" id="PF07690">
    <property type="entry name" value="MFS_1"/>
    <property type="match status" value="1"/>
</dbReference>
<keyword evidence="2" id="KW-0813">Transport</keyword>
<feature type="transmembrane region" description="Helical" evidence="7">
    <location>
        <begin position="66"/>
        <end position="85"/>
    </location>
</feature>
<dbReference type="InterPro" id="IPR036259">
    <property type="entry name" value="MFS_trans_sf"/>
</dbReference>
<organism evidence="8 9">
    <name type="scientific">Macrolepiota fuliginosa MF-IS2</name>
    <dbReference type="NCBI Taxonomy" id="1400762"/>
    <lineage>
        <taxon>Eukaryota</taxon>
        <taxon>Fungi</taxon>
        <taxon>Dikarya</taxon>
        <taxon>Basidiomycota</taxon>
        <taxon>Agaricomycotina</taxon>
        <taxon>Agaricomycetes</taxon>
        <taxon>Agaricomycetidae</taxon>
        <taxon>Agaricales</taxon>
        <taxon>Agaricineae</taxon>
        <taxon>Agaricaceae</taxon>
        <taxon>Macrolepiota</taxon>
    </lineage>
</organism>
<feature type="transmembrane region" description="Helical" evidence="7">
    <location>
        <begin position="294"/>
        <end position="312"/>
    </location>
</feature>
<keyword evidence="4 7" id="KW-1133">Transmembrane helix</keyword>
<evidence type="ECO:0000313" key="8">
    <source>
        <dbReference type="EMBL" id="KAF9449741.1"/>
    </source>
</evidence>